<feature type="compositionally biased region" description="Basic and acidic residues" evidence="1">
    <location>
        <begin position="755"/>
        <end position="768"/>
    </location>
</feature>
<reference evidence="3" key="1">
    <citation type="journal article" date="2023" name="Commun. Biol.">
        <title>Genome analysis of Parmales, the sister group of diatoms, reveals the evolutionary specialization of diatoms from phago-mixotrophs to photoautotrophs.</title>
        <authorList>
            <person name="Ban H."/>
            <person name="Sato S."/>
            <person name="Yoshikawa S."/>
            <person name="Yamada K."/>
            <person name="Nakamura Y."/>
            <person name="Ichinomiya M."/>
            <person name="Sato N."/>
            <person name="Blanc-Mathieu R."/>
            <person name="Endo H."/>
            <person name="Kuwata A."/>
            <person name="Ogata H."/>
        </authorList>
    </citation>
    <scope>NUCLEOTIDE SEQUENCE [LARGE SCALE GENOMIC DNA]</scope>
    <source>
        <strain evidence="3">NIES 3701</strain>
    </source>
</reference>
<feature type="compositionally biased region" description="Polar residues" evidence="1">
    <location>
        <begin position="29"/>
        <end position="47"/>
    </location>
</feature>
<sequence>MFTRRANPPVSFDSETDDDSVATFENGAPPSQGSQFPPQYNEDTSSVTREGTRTTHTSQTTTTAHRPRVMKKRVTFSPEEQHERLYEDDFHEGIKFIESDDTEAYYSDDTSLGATVTTLDGILGKAGQAIEKINEYLSPKPSQKTISSSSSDIKPPRHSPPSPSKSSPPRSALRSPDRDPSPYVDFPVTQAALESDEWERLKELQTDMEGEGRKRTWQGQFEIENGLVVLQDIALDMAHQALNMPPHLSPSEILSLQKPSANKYANFVGRDEELPPSQVANMLDMARGLTLMEDWVQKNPESETVVDIMELVLYGIILNKHVIAVCDTLHVASSNASYFVSGFDYESDEDSIISRSESEQSDARSVCSAISDNFKATTFSTILQLCFKIIQRCTKSTLVYHNLTSATKLCDVVKTLLCYISGGNHRYFIQNHVTEVYYPIPIPQLINEDAIRVYSLLSLLEIVTPSPVLNVLRRSKGSSNGTIAKRLLGKGSSPNERTFAKEFSVSEHCRLDANLPIKLRKDIAASMLKLQRKFSMSKSVMERSFEVLSRLLTYNYVIDGKGSKKGNETISLFVRDSFNSSRDAGNEMSRLAIEMGEDMVQQEVNVDIKETENIIISILRVVRKVLLYSSSRSCKIHGMRIFNVVLVHFLKTEGGSAASMQFQRYEAALRDIVLSNFMVKPVLGVLEESYEEIIKHTFRCDEEPDFLARMSKDDKKALSRDRTLICLTSMFVRNLSTSKRGRQVVKNCEIDAKTAADEQRAQSKRESSESGNSNEDEKKALLRPTLFTGIIGWSLNELKPSYQDSARGVDSPELLKESLHFLRNNTAGLYPTTQHETGGNLMLDLFWESFDIYYSPAHDGVWFKEEGDDGAGMARRKGPLQYDLAEVRPVNSILAYNLSCTLLEFCADIDTMVFVLASETVLNAILFRYLNEERMTTPEGEKDAIYTISEANVRRAAKYIVKNLRVKSEQGMRRVMTSKR</sequence>
<dbReference type="AlphaFoldDB" id="A0A9W6ZRV1"/>
<feature type="compositionally biased region" description="Low complexity" evidence="1">
    <location>
        <begin position="138"/>
        <end position="153"/>
    </location>
</feature>
<dbReference type="EMBL" id="BRXY01000033">
    <property type="protein sequence ID" value="GMH55395.1"/>
    <property type="molecule type" value="Genomic_DNA"/>
</dbReference>
<feature type="region of interest" description="Disordered" evidence="1">
    <location>
        <begin position="1"/>
        <end position="82"/>
    </location>
</feature>
<keyword evidence="3" id="KW-1185">Reference proteome</keyword>
<feature type="region of interest" description="Disordered" evidence="1">
    <location>
        <begin position="135"/>
        <end position="185"/>
    </location>
</feature>
<name>A0A9W6ZRV1_9STRA</name>
<evidence type="ECO:0000313" key="3">
    <source>
        <dbReference type="Proteomes" id="UP001165085"/>
    </source>
</evidence>
<feature type="compositionally biased region" description="Low complexity" evidence="1">
    <location>
        <begin position="54"/>
        <end position="64"/>
    </location>
</feature>
<comment type="caution">
    <text evidence="2">The sequence shown here is derived from an EMBL/GenBank/DDBJ whole genome shotgun (WGS) entry which is preliminary data.</text>
</comment>
<feature type="compositionally biased region" description="Low complexity" evidence="1">
    <location>
        <begin position="164"/>
        <end position="174"/>
    </location>
</feature>
<evidence type="ECO:0000313" key="2">
    <source>
        <dbReference type="EMBL" id="GMH55395.1"/>
    </source>
</evidence>
<feature type="region of interest" description="Disordered" evidence="1">
    <location>
        <begin position="755"/>
        <end position="778"/>
    </location>
</feature>
<evidence type="ECO:0000256" key="1">
    <source>
        <dbReference type="SAM" id="MobiDB-lite"/>
    </source>
</evidence>
<proteinExistence type="predicted"/>
<feature type="compositionally biased region" description="Basic residues" evidence="1">
    <location>
        <begin position="65"/>
        <end position="74"/>
    </location>
</feature>
<accession>A0A9W6ZRV1</accession>
<gene>
    <name evidence="2" type="ORF">TrST_g4679</name>
</gene>
<organism evidence="2 3">
    <name type="scientific">Triparma strigata</name>
    <dbReference type="NCBI Taxonomy" id="1606541"/>
    <lineage>
        <taxon>Eukaryota</taxon>
        <taxon>Sar</taxon>
        <taxon>Stramenopiles</taxon>
        <taxon>Ochrophyta</taxon>
        <taxon>Bolidophyceae</taxon>
        <taxon>Parmales</taxon>
        <taxon>Triparmaceae</taxon>
        <taxon>Triparma</taxon>
    </lineage>
</organism>
<dbReference type="OrthoDB" id="10596233at2759"/>
<dbReference type="Proteomes" id="UP001165085">
    <property type="component" value="Unassembled WGS sequence"/>
</dbReference>
<protein>
    <submittedName>
        <fullName evidence="2">Uncharacterized protein</fullName>
    </submittedName>
</protein>